<evidence type="ECO:0000313" key="4">
    <source>
        <dbReference type="Proteomes" id="UP000198727"/>
    </source>
</evidence>
<organism evidence="3 4">
    <name type="scientific">Amycolatopsis arida</name>
    <dbReference type="NCBI Taxonomy" id="587909"/>
    <lineage>
        <taxon>Bacteria</taxon>
        <taxon>Bacillati</taxon>
        <taxon>Actinomycetota</taxon>
        <taxon>Actinomycetes</taxon>
        <taxon>Pseudonocardiales</taxon>
        <taxon>Pseudonocardiaceae</taxon>
        <taxon>Amycolatopsis</taxon>
    </lineage>
</organism>
<evidence type="ECO:0000313" key="3">
    <source>
        <dbReference type="EMBL" id="SFP84853.1"/>
    </source>
</evidence>
<reference evidence="4" key="1">
    <citation type="submission" date="2016-10" db="EMBL/GenBank/DDBJ databases">
        <authorList>
            <person name="Varghese N."/>
            <person name="Submissions S."/>
        </authorList>
    </citation>
    <scope>NUCLEOTIDE SEQUENCE [LARGE SCALE GENOMIC DNA]</scope>
    <source>
        <strain evidence="4">CGMCC 4.5579</strain>
    </source>
</reference>
<proteinExistence type="predicted"/>
<gene>
    <name evidence="3" type="ORF">SAMN05421810_103599</name>
</gene>
<evidence type="ECO:0000256" key="1">
    <source>
        <dbReference type="SAM" id="MobiDB-lite"/>
    </source>
</evidence>
<dbReference type="STRING" id="587909.SAMN05421810_103599"/>
<feature type="region of interest" description="Disordered" evidence="1">
    <location>
        <begin position="50"/>
        <end position="121"/>
    </location>
</feature>
<keyword evidence="4" id="KW-1185">Reference proteome</keyword>
<feature type="compositionally biased region" description="Basic and acidic residues" evidence="1">
    <location>
        <begin position="60"/>
        <end position="90"/>
    </location>
</feature>
<dbReference type="AlphaFoldDB" id="A0A1I5TP88"/>
<evidence type="ECO:0000256" key="2">
    <source>
        <dbReference type="SAM" id="Phobius"/>
    </source>
</evidence>
<keyword evidence="2" id="KW-1133">Transmembrane helix</keyword>
<dbReference type="Proteomes" id="UP000198727">
    <property type="component" value="Unassembled WGS sequence"/>
</dbReference>
<name>A0A1I5TP88_9PSEU</name>
<feature type="transmembrane region" description="Helical" evidence="2">
    <location>
        <begin position="18"/>
        <end position="40"/>
    </location>
</feature>
<keyword evidence="2" id="KW-0812">Transmembrane</keyword>
<accession>A0A1I5TP88</accession>
<keyword evidence="2" id="KW-0472">Membrane</keyword>
<dbReference type="EMBL" id="FOWW01000003">
    <property type="protein sequence ID" value="SFP84853.1"/>
    <property type="molecule type" value="Genomic_DNA"/>
</dbReference>
<sequence>MDTVAETKERRAPRAGRWCARLLVAVGGALAGTAVAWVLAGTAATAADTVPAATPSVHSARADHDTEPVRRAETPSPEETRRHARERSVERAPSAEVVEARWSARNGSARNGGDGPARGADRSRIAAVTNAAVLGLRDVGAVAHAAADDEVRVERRPARRVAVDQEAVDEFRTAVHGLTDRAVLRPVRDTADSLEHMVRQPQDAPEVIARAVARPAELGTEVWGFLRPDRAAGLLPAVRLPELPTELGRPGDGTASPVVPPQPVPPADHTEVFTVKVPATTHHVLGAVADPRYADFAPRRLGGDRDTGAPVQPVRLPLAPPTVPAAPGGTTGGGHLDGLMLGDVAGALAAVDGTVIGTVRSGVRHLPLTPGSQPGVTPD</sequence>
<protein>
    <submittedName>
        <fullName evidence="3">Uncharacterized protein</fullName>
    </submittedName>
</protein>